<evidence type="ECO:0000313" key="2">
    <source>
        <dbReference type="Proteomes" id="UP000619079"/>
    </source>
</evidence>
<dbReference type="EMBL" id="JAELVR010000001">
    <property type="protein sequence ID" value="MBJ6369930.1"/>
    <property type="molecule type" value="Genomic_DNA"/>
</dbReference>
<dbReference type="Proteomes" id="UP000619079">
    <property type="component" value="Unassembled WGS sequence"/>
</dbReference>
<dbReference type="RefSeq" id="WP_199022700.1">
    <property type="nucleotide sequence ID" value="NZ_JAELVR010000001.1"/>
</dbReference>
<sequence length="151" mass="15985">MPGRITGHLRLITPTATRAGTNLVTRGGGEIVARRLFGAEAAPVDRVGLGFARDSADADATKLTPPDTDIAADALSAPLPQEALSFVTDLDGIVRVSVAAEFTPIADLEDVTEAGLFAGDTLYNQVVFEPVTLRTGQRVTFFWDIDIPFGD</sequence>
<evidence type="ECO:0000313" key="1">
    <source>
        <dbReference type="EMBL" id="MBJ6369930.1"/>
    </source>
</evidence>
<protein>
    <submittedName>
        <fullName evidence="1">Uncharacterized protein</fullName>
    </submittedName>
</protein>
<gene>
    <name evidence="1" type="ORF">JF290_00195</name>
</gene>
<keyword evidence="2" id="KW-1185">Reference proteome</keyword>
<accession>A0A8J7LUM5</accession>
<name>A0A8J7LUM5_9RHOB</name>
<reference evidence="1" key="1">
    <citation type="submission" date="2020-12" db="EMBL/GenBank/DDBJ databases">
        <title>Sedimentitalea sp. nov., isolated from sand in Incheon.</title>
        <authorList>
            <person name="Kim W."/>
        </authorList>
    </citation>
    <scope>NUCLEOTIDE SEQUENCE</scope>
    <source>
        <strain evidence="1">CAU 1593</strain>
    </source>
</reference>
<organism evidence="1 2">
    <name type="scientific">Sedimentitalea arenosa</name>
    <dbReference type="NCBI Taxonomy" id="2798803"/>
    <lineage>
        <taxon>Bacteria</taxon>
        <taxon>Pseudomonadati</taxon>
        <taxon>Pseudomonadota</taxon>
        <taxon>Alphaproteobacteria</taxon>
        <taxon>Rhodobacterales</taxon>
        <taxon>Paracoccaceae</taxon>
        <taxon>Sedimentitalea</taxon>
    </lineage>
</organism>
<comment type="caution">
    <text evidence="1">The sequence shown here is derived from an EMBL/GenBank/DDBJ whole genome shotgun (WGS) entry which is preliminary data.</text>
</comment>
<proteinExistence type="predicted"/>
<dbReference type="AlphaFoldDB" id="A0A8J7LUM5"/>